<sequence length="111" mass="12142">MSNVVWRKASRSTAEADNCIEIASMPRAELPWRKAQRSNESGDDCVELAAVPGSEPGWRKASRSTVQNDNCIEVADGMDVVAVRDSKDPGGPMLVLSHGEFRHFTDAIKNI</sequence>
<dbReference type="RefSeq" id="WP_344266730.1">
    <property type="nucleotide sequence ID" value="NZ_BAAAMR010000022.1"/>
</dbReference>
<comment type="caution">
    <text evidence="2">The sequence shown here is derived from an EMBL/GenBank/DDBJ whole genome shotgun (WGS) entry which is preliminary data.</text>
</comment>
<evidence type="ECO:0000313" key="3">
    <source>
        <dbReference type="Proteomes" id="UP001501020"/>
    </source>
</evidence>
<gene>
    <name evidence="2" type="ORF">GCM10009727_30130</name>
</gene>
<dbReference type="Pfam" id="PF04149">
    <property type="entry name" value="DUF397"/>
    <property type="match status" value="1"/>
</dbReference>
<dbReference type="InterPro" id="IPR007278">
    <property type="entry name" value="DUF397"/>
</dbReference>
<dbReference type="Proteomes" id="UP001501020">
    <property type="component" value="Unassembled WGS sequence"/>
</dbReference>
<protein>
    <recommendedName>
        <fullName evidence="1">DUF397 domain-containing protein</fullName>
    </recommendedName>
</protein>
<feature type="domain" description="DUF397" evidence="1">
    <location>
        <begin position="57"/>
        <end position="109"/>
    </location>
</feature>
<evidence type="ECO:0000259" key="1">
    <source>
        <dbReference type="Pfam" id="PF04149"/>
    </source>
</evidence>
<dbReference type="EMBL" id="BAAAMR010000022">
    <property type="protein sequence ID" value="GAA2135703.1"/>
    <property type="molecule type" value="Genomic_DNA"/>
</dbReference>
<accession>A0ABN2Z2A1</accession>
<evidence type="ECO:0000313" key="2">
    <source>
        <dbReference type="EMBL" id="GAA2135703.1"/>
    </source>
</evidence>
<organism evidence="2 3">
    <name type="scientific">Actinomadura napierensis</name>
    <dbReference type="NCBI Taxonomy" id="267854"/>
    <lineage>
        <taxon>Bacteria</taxon>
        <taxon>Bacillati</taxon>
        <taxon>Actinomycetota</taxon>
        <taxon>Actinomycetes</taxon>
        <taxon>Streptosporangiales</taxon>
        <taxon>Thermomonosporaceae</taxon>
        <taxon>Actinomadura</taxon>
    </lineage>
</organism>
<name>A0ABN2Z2A1_9ACTN</name>
<keyword evidence="3" id="KW-1185">Reference proteome</keyword>
<reference evidence="2 3" key="1">
    <citation type="journal article" date="2019" name="Int. J. Syst. Evol. Microbiol.">
        <title>The Global Catalogue of Microorganisms (GCM) 10K type strain sequencing project: providing services to taxonomists for standard genome sequencing and annotation.</title>
        <authorList>
            <consortium name="The Broad Institute Genomics Platform"/>
            <consortium name="The Broad Institute Genome Sequencing Center for Infectious Disease"/>
            <person name="Wu L."/>
            <person name="Ma J."/>
        </authorList>
    </citation>
    <scope>NUCLEOTIDE SEQUENCE [LARGE SCALE GENOMIC DNA]</scope>
    <source>
        <strain evidence="2 3">JCM 13850</strain>
    </source>
</reference>
<proteinExistence type="predicted"/>